<keyword evidence="3" id="KW-1185">Reference proteome</keyword>
<evidence type="ECO:0000256" key="1">
    <source>
        <dbReference type="SAM" id="SignalP"/>
    </source>
</evidence>
<evidence type="ECO:0000313" key="2">
    <source>
        <dbReference type="EMBL" id="MEQ2521442.1"/>
    </source>
</evidence>
<dbReference type="RefSeq" id="WP_349216891.1">
    <property type="nucleotide sequence ID" value="NZ_JBBMFA010000109.1"/>
</dbReference>
<gene>
    <name evidence="2" type="ORF">WMO24_13545</name>
</gene>
<evidence type="ECO:0000313" key="3">
    <source>
        <dbReference type="Proteomes" id="UP001477672"/>
    </source>
</evidence>
<sequence length="86" mass="9855">MKKLWLILLAACLLGCVPAQPETEPFPPKMQIQRHVPGQGSTMLTLERTQAGWRVCRTQYDEQSRLCRSRWTVTRRSDPSGLLSGW</sequence>
<dbReference type="Proteomes" id="UP001477672">
    <property type="component" value="Unassembled WGS sequence"/>
</dbReference>
<feature type="signal peptide" evidence="1">
    <location>
        <begin position="1"/>
        <end position="21"/>
    </location>
</feature>
<reference evidence="2 3" key="1">
    <citation type="submission" date="2024-03" db="EMBL/GenBank/DDBJ databases">
        <title>Human intestinal bacterial collection.</title>
        <authorList>
            <person name="Pauvert C."/>
            <person name="Hitch T.C.A."/>
            <person name="Clavel T."/>
        </authorList>
    </citation>
    <scope>NUCLEOTIDE SEQUENCE [LARGE SCALE GENOMIC DNA]</scope>
    <source>
        <strain evidence="2 3">CLA-JM-H11</strain>
    </source>
</reference>
<proteinExistence type="predicted"/>
<keyword evidence="1" id="KW-0732">Signal</keyword>
<accession>A0ABV1GHV9</accession>
<organism evidence="2 3">
    <name type="scientific">Ruthenibacterium intestinale</name>
    <dbReference type="NCBI Taxonomy" id="3133163"/>
    <lineage>
        <taxon>Bacteria</taxon>
        <taxon>Bacillati</taxon>
        <taxon>Bacillota</taxon>
        <taxon>Clostridia</taxon>
        <taxon>Eubacteriales</taxon>
        <taxon>Oscillospiraceae</taxon>
        <taxon>Ruthenibacterium</taxon>
    </lineage>
</organism>
<comment type="caution">
    <text evidence="2">The sequence shown here is derived from an EMBL/GenBank/DDBJ whole genome shotgun (WGS) entry which is preliminary data.</text>
</comment>
<feature type="chain" id="PRO_5047497366" evidence="1">
    <location>
        <begin position="22"/>
        <end position="86"/>
    </location>
</feature>
<dbReference type="EMBL" id="JBBMFA010000109">
    <property type="protein sequence ID" value="MEQ2521442.1"/>
    <property type="molecule type" value="Genomic_DNA"/>
</dbReference>
<name>A0ABV1GHV9_9FIRM</name>
<protein>
    <submittedName>
        <fullName evidence="2">Uncharacterized protein</fullName>
    </submittedName>
</protein>